<dbReference type="PANTHER" id="PTHR45901:SF3">
    <property type="entry name" value="LIPOXYGENASE HOMOLOGY DOMAIN-CONTAINING PROTEIN 1"/>
    <property type="match status" value="1"/>
</dbReference>
<dbReference type="InterPro" id="IPR052970">
    <property type="entry name" value="Inner_ear_hair_cell_LOXHD"/>
</dbReference>
<evidence type="ECO:0000256" key="2">
    <source>
        <dbReference type="SAM" id="MobiDB-lite"/>
    </source>
</evidence>
<feature type="domain" description="PLAT" evidence="3">
    <location>
        <begin position="2393"/>
        <end position="2549"/>
    </location>
</feature>
<reference evidence="4" key="1">
    <citation type="submission" date="2024-06" db="EMBL/GenBank/DDBJ databases">
        <authorList>
            <person name="Liu X."/>
            <person name="Lenzi L."/>
            <person name="Haldenby T S."/>
            <person name="Uol C."/>
        </authorList>
    </citation>
    <scope>NUCLEOTIDE SEQUENCE</scope>
</reference>
<feature type="domain" description="PLAT" evidence="3">
    <location>
        <begin position="773"/>
        <end position="892"/>
    </location>
</feature>
<evidence type="ECO:0000313" key="4">
    <source>
        <dbReference type="EMBL" id="CAL5130570.1"/>
    </source>
</evidence>
<feature type="compositionally biased region" description="Low complexity" evidence="2">
    <location>
        <begin position="501"/>
        <end position="512"/>
    </location>
</feature>
<dbReference type="CDD" id="cd01756">
    <property type="entry name" value="PLAT_repeat"/>
    <property type="match status" value="5"/>
</dbReference>
<feature type="region of interest" description="Disordered" evidence="2">
    <location>
        <begin position="488"/>
        <end position="520"/>
    </location>
</feature>
<feature type="domain" description="PLAT" evidence="3">
    <location>
        <begin position="329"/>
        <end position="443"/>
    </location>
</feature>
<feature type="domain" description="PLAT" evidence="3">
    <location>
        <begin position="628"/>
        <end position="760"/>
    </location>
</feature>
<evidence type="ECO:0000256" key="1">
    <source>
        <dbReference type="PROSITE-ProRule" id="PRU00152"/>
    </source>
</evidence>
<evidence type="ECO:0000259" key="3">
    <source>
        <dbReference type="PROSITE" id="PS50095"/>
    </source>
</evidence>
<dbReference type="InterPro" id="IPR036392">
    <property type="entry name" value="PLAT/LH2_dom_sf"/>
</dbReference>
<accession>A0AAV2T1L2</accession>
<dbReference type="EMBL" id="CAXLJL010000068">
    <property type="protein sequence ID" value="CAL5130570.1"/>
    <property type="molecule type" value="Genomic_DNA"/>
</dbReference>
<dbReference type="Pfam" id="PF01477">
    <property type="entry name" value="PLAT"/>
    <property type="match status" value="14"/>
</dbReference>
<feature type="domain" description="PLAT" evidence="3">
    <location>
        <begin position="1723"/>
        <end position="1842"/>
    </location>
</feature>
<feature type="domain" description="PLAT" evidence="3">
    <location>
        <begin position="900"/>
        <end position="1018"/>
    </location>
</feature>
<organism evidence="4 5">
    <name type="scientific">Calicophoron daubneyi</name>
    <name type="common">Rumen fluke</name>
    <name type="synonym">Paramphistomum daubneyi</name>
    <dbReference type="NCBI Taxonomy" id="300641"/>
    <lineage>
        <taxon>Eukaryota</taxon>
        <taxon>Metazoa</taxon>
        <taxon>Spiralia</taxon>
        <taxon>Lophotrochozoa</taxon>
        <taxon>Platyhelminthes</taxon>
        <taxon>Trematoda</taxon>
        <taxon>Digenea</taxon>
        <taxon>Plagiorchiida</taxon>
        <taxon>Pronocephalata</taxon>
        <taxon>Paramphistomoidea</taxon>
        <taxon>Paramphistomidae</taxon>
        <taxon>Calicophoron</taxon>
    </lineage>
</organism>
<dbReference type="SMART" id="SM00308">
    <property type="entry name" value="LH2"/>
    <property type="match status" value="11"/>
</dbReference>
<name>A0AAV2T1L2_CALDB</name>
<protein>
    <recommendedName>
        <fullName evidence="3">PLAT domain-containing protein</fullName>
    </recommendedName>
</protein>
<comment type="caution">
    <text evidence="4">The sequence shown here is derived from an EMBL/GenBank/DDBJ whole genome shotgun (WGS) entry which is preliminary data.</text>
</comment>
<dbReference type="SUPFAM" id="SSF49723">
    <property type="entry name" value="Lipase/lipooxygenase domain (PLAT/LH2 domain)"/>
    <property type="match status" value="16"/>
</dbReference>
<evidence type="ECO:0000313" key="5">
    <source>
        <dbReference type="Proteomes" id="UP001497525"/>
    </source>
</evidence>
<feature type="domain" description="PLAT" evidence="3">
    <location>
        <begin position="1534"/>
        <end position="1663"/>
    </location>
</feature>
<sequence length="2551" mass="286812">MYSYQSVNDADIHKYYTRKFAFRKNRTAKRRKSLECCGHPSCHLDKYNLISNARTNPVRPFTVYKILVSTADVPNAGTSADIYITLKGEYGSAVRQRLRKYRQSASNVASAIRLEPGSTHTFEIMSPDLGEIRSVVVEHDSARREDGWLLESIQIIHPPTKRHYMFLCNHWLSLNKEDGLIVRELFGVRSAKTKYAIMVVTGNDDDCGTDSNVYITIYGRTGVTPRIQLTSENAPDKSIYFSPFARGMSSKFIVKAPSVGALTQVRISQDATGRSPHWFLERVVVTDLTYPKWTYYFNCSLWLSPQYGDGKTSRLIRGFREPTGVGVETVYRLTFFTGDRHEAGTTADVFVQLYGQAGNGREVWLNRPSWRKDANVASRPDQLPRFDRGTCVEVYLPPCQEYGELRMLKVIVDDLRMHRVFEFPFHNWVEKECSIELGNSQNDETITSSPLKWKSKSTPNHKISTGDLPKAGTSARVYIRLCGPEANHISQPTKKKRPLHRSSSVKSDLSLSHDTSFSDDDETSAELYLTPSIWLTGGLFERSHLARFHIDTPVPVCISPCSNLIVGHDNSGKSPDWYLEEVVIYCPTTGIQQTFRCKQWISANKGDGKIERTLLEDRALRKNGEKLIPWAVVVTTSDVPDAGTSANVLITIYGEKGRSDDISLNSFRLDDQSDWVPEDTKKDSSFLFRPGGDERFRMDLKDVGIPYKLRIGHDNSGSNPGWHLEKVILINLNTDQEYLFPCNRWLSTKEEDYATVREIPAQGPGIIRPLPICLYNVKIFTGNMKNAKTDSNVFINIFGEQGDTGDRQLTRSLKGGSMFEGNQMDEFLVEAVDLKKIRKIRIGHDGTGMHSGWYLAKVVIEKKGDPQSKVTFECHRWFDLKQDDGMIIREFSASNVTDEFVYQVTVVTGKEHHGGTDASVYVHLFGETGELGPVQLRQPESSSNKFETGSMATFNLSGGNTGELKALRISHDGSGMSAGWYLDEVRVLVPHLGQKYTFAAHRWLDKSKEDGKLSIDLQPTRIEKVDRASGSDAREELRSLEDRLDYRRTGPLADIIDGDGLEQYWFLINAWISKNKEDQQIVRDVVATTEDGRPLSRILESSYEIRVKTGSEKVIGFTANVFLTLFGEQSKTGDILLRKTKSGTKPFAHDALDIFEYKAVGVGELKKVRIRHDSTGLNPTWFLDYIVIYETTLNKCKEYLFPCYRCLAKDKAEGTTCLELCSASQNLIDRWKAGDDIRDDARLLNEGNSTSYIINVYTGKDTGAGTDAHVSIQLYGEKESTGVLPLNESRNEAGSKKTNKFENGSLDIFTVKAINVGPLKKIRIGHDSTGVDPSWQLDHLEIAAPKLNRVWVFPCNQWLKRGQKTPAEVELYPKPELTRFQRATSSFEIKIMTSEDSPPFMTAKSFIQIYGKEGEPSSPVALEQAEEEGALFKPNSVNKFYVEINEIVHPVKKIRIWHDESGVNPHWHIRRVELRGITADGKMFVTYVFPCERWLSRANDDGAVERELVPSQIIDADDARQVSIHNLPVTHSLRQYEIKVVTGDVPHAGTDSNVFLTLYGDNGDSGERKLAYSKTNMNKFEKGQTDIFAWEIVDLGRLSKARIRHDNSGVGPSWFLSRIEVRGFHAGKNQPEQQSADVQPVIFHCERWLSIDREDHAIDRILYARDYQMTKATNIRSSSLQTTSDLCTTQGPALPAGVSIFPRKFQGSDDDPSVRALGHVKTVPYHIRVVTGNVKQGGTPGPVWIRCYGKGKTTSGKLMLFDEQLGTGLKKGSSRTFYFDAPTVGEATEFEVCNASVPGQSMGWYLKDLRVDLPTLGTEYHVVCESWLSQLKGDGRTLRCFPVTSEQLRKHPPMKSYQVQIQTADADGAGTDCNIYLQLFGTKGVSQEKFVRKCGNLFERGSLDSFLMEFEDVGIATKLRVRHDAKGDRKDWKLQSIQLAGAKDTYLFILPEPGWLSPRMGDQTVWADLPALVNGVEQLKRVDLKVIVKTSDISGATTDLSVFVRFFGENGDTGDLHLNQSGKNRSLFRQNVRISSDTIKKAFECCGVAVNGKEVPVLKMNHLLQNILVNNSGLVSENEINLEPEHDDDGIGAESGDDELIEEGTSSLEENSDDEDEVEEQDEFVFTEILDPGSLGLCRVWRDDNKTGNSWHCEWIEAVESLPEATPRPARHWRFTCGRWLSHSKEDKLISRDLVCDKEFVLDADGEQIEDPSRVRALLAIAEVASTGSLPDRHVGDIAYDIEIKTGDKTEAGTSDDVWLYMDGSEGKSRRGIFANSNQTPLFQIGQTNKFKLLSPPIGTIKKLHLGVTKHPNKPGGVRSNPSGRMTRETSWFCDSVTVAEPVFRTKYIFKIGQWIDAASDNGTFSEKVVSVTEVSKDERLARVQELKDRRITKYRITVYTGDKLGAGTNANVHITLFSTQPGYDSGRQPLKQQGTSHFERNHVDEFIIESYDLGKEECVKMFGRGPRNCQSTGGVEQRTREYLTTMGVTLNGDIHRILVEEDNTSVGADWFLDKITVTNTNNDSISTFPCEQWFSKNKGDRQLWKELYPA</sequence>
<feature type="domain" description="PLAT" evidence="3">
    <location>
        <begin position="457"/>
        <end position="615"/>
    </location>
</feature>
<feature type="domain" description="PLAT" evidence="3">
    <location>
        <begin position="1385"/>
        <end position="1509"/>
    </location>
</feature>
<dbReference type="PROSITE" id="PS50095">
    <property type="entry name" value="PLAT"/>
    <property type="match status" value="16"/>
</dbReference>
<feature type="domain" description="PLAT" evidence="3">
    <location>
        <begin position="62"/>
        <end position="186"/>
    </location>
</feature>
<proteinExistence type="predicted"/>
<dbReference type="Proteomes" id="UP001497525">
    <property type="component" value="Unassembled WGS sequence"/>
</dbReference>
<dbReference type="InterPro" id="IPR001024">
    <property type="entry name" value="PLAT/LH2_dom"/>
</dbReference>
<dbReference type="Gene3D" id="2.40.180.10">
    <property type="entry name" value="Catalase core domain"/>
    <property type="match status" value="11"/>
</dbReference>
<dbReference type="PANTHER" id="PTHR45901">
    <property type="entry name" value="PROTEIN CBG12474"/>
    <property type="match status" value="1"/>
</dbReference>
<feature type="domain" description="PLAT" evidence="3">
    <location>
        <begin position="2238"/>
        <end position="2370"/>
    </location>
</feature>
<comment type="caution">
    <text evidence="1">Lacks conserved residue(s) required for the propagation of feature annotation.</text>
</comment>
<feature type="domain" description="PLAT" evidence="3">
    <location>
        <begin position="2063"/>
        <end position="2195"/>
    </location>
</feature>
<feature type="domain" description="PLAT" evidence="3">
    <location>
        <begin position="1101"/>
        <end position="1221"/>
    </location>
</feature>
<feature type="domain" description="PLAT" evidence="3">
    <location>
        <begin position="1855"/>
        <end position="1970"/>
    </location>
</feature>
<feature type="domain" description="PLAT" evidence="3">
    <location>
        <begin position="1250"/>
        <end position="1373"/>
    </location>
</feature>
<gene>
    <name evidence="4" type="ORF">CDAUBV1_LOCUS2628</name>
</gene>
<dbReference type="Gene3D" id="2.60.60.20">
    <property type="entry name" value="PLAT/LH2 domain"/>
    <property type="match status" value="7"/>
</dbReference>
<feature type="domain" description="PLAT" evidence="3">
    <location>
        <begin position="193"/>
        <end position="317"/>
    </location>
</feature>